<keyword evidence="1" id="KW-0472">Membrane</keyword>
<organism evidence="2">
    <name type="scientific">Staphylothermus marinus</name>
    <dbReference type="NCBI Taxonomy" id="2280"/>
    <lineage>
        <taxon>Archaea</taxon>
        <taxon>Thermoproteota</taxon>
        <taxon>Thermoprotei</taxon>
        <taxon>Desulfurococcales</taxon>
        <taxon>Desulfurococcaceae</taxon>
        <taxon>Staphylothermus</taxon>
    </lineage>
</organism>
<proteinExistence type="predicted"/>
<dbReference type="EMBL" id="DTBJ01000020">
    <property type="protein sequence ID" value="HGM58543.1"/>
    <property type="molecule type" value="Genomic_DNA"/>
</dbReference>
<protein>
    <submittedName>
        <fullName evidence="2">DUF4352 domain-containing protein</fullName>
    </submittedName>
</protein>
<keyword evidence="1" id="KW-0812">Transmembrane</keyword>
<dbReference type="AlphaFoldDB" id="A0A7C4H909"/>
<feature type="transmembrane region" description="Helical" evidence="1">
    <location>
        <begin position="7"/>
        <end position="28"/>
    </location>
</feature>
<evidence type="ECO:0000313" key="2">
    <source>
        <dbReference type="EMBL" id="HGM58543.1"/>
    </source>
</evidence>
<keyword evidence="1" id="KW-1133">Transmembrane helix</keyword>
<sequence>MKAISPVIATVIIVAVAIAISIAVALWLTGLVGAFTGVEKLEIINSYAEPTATGYNVVIVVRNTGTKTATIDMVLINNRPYDVAGLPITLGTGESTTISFTYQGSPGQTLSIVIHTASGGQYPTTVTLP</sequence>
<reference evidence="2" key="1">
    <citation type="journal article" date="2020" name="mSystems">
        <title>Genome- and Community-Level Interaction Insights into Carbon Utilization and Element Cycling Functions of Hydrothermarchaeota in Hydrothermal Sediment.</title>
        <authorList>
            <person name="Zhou Z."/>
            <person name="Liu Y."/>
            <person name="Xu W."/>
            <person name="Pan J."/>
            <person name="Luo Z.H."/>
            <person name="Li M."/>
        </authorList>
    </citation>
    <scope>NUCLEOTIDE SEQUENCE [LARGE SCALE GENOMIC DNA]</scope>
    <source>
        <strain evidence="2">SpSt-642</strain>
    </source>
</reference>
<accession>A0A7C4H909</accession>
<gene>
    <name evidence="2" type="ORF">ENU14_03005</name>
</gene>
<comment type="caution">
    <text evidence="2">The sequence shown here is derived from an EMBL/GenBank/DDBJ whole genome shotgun (WGS) entry which is preliminary data.</text>
</comment>
<evidence type="ECO:0000256" key="1">
    <source>
        <dbReference type="SAM" id="Phobius"/>
    </source>
</evidence>
<name>A0A7C4H909_STAMA</name>